<keyword evidence="6" id="KW-0963">Cytoplasm</keyword>
<protein>
    <recommendedName>
        <fullName evidence="6">Ribosomal RNA small subunit methyltransferase H</fullName>
        <ecNumber evidence="6">2.1.1.199</ecNumber>
    </recommendedName>
    <alternativeName>
        <fullName evidence="6">16S rRNA m(4)C1402 methyltransferase</fullName>
    </alternativeName>
    <alternativeName>
        <fullName evidence="6">rRNA (cytosine-N(4)-)-methyltransferase RsmH</fullName>
    </alternativeName>
</protein>
<name>A0A9X4MJC2_9BACT</name>
<dbReference type="InterPro" id="IPR023397">
    <property type="entry name" value="SAM-dep_MeTrfase_MraW_recog"/>
</dbReference>
<keyword evidence="5 6" id="KW-0949">S-adenosyl-L-methionine</keyword>
<feature type="binding site" evidence="6">
    <location>
        <position position="80"/>
    </location>
    <ligand>
        <name>S-adenosyl-L-methionine</name>
        <dbReference type="ChEBI" id="CHEBI:59789"/>
    </ligand>
</feature>
<proteinExistence type="inferred from homology"/>
<dbReference type="SUPFAM" id="SSF81799">
    <property type="entry name" value="Putative methyltransferase TM0872, insert domain"/>
    <property type="match status" value="1"/>
</dbReference>
<feature type="binding site" evidence="6">
    <location>
        <position position="53"/>
    </location>
    <ligand>
        <name>S-adenosyl-L-methionine</name>
        <dbReference type="ChEBI" id="CHEBI:59789"/>
    </ligand>
</feature>
<dbReference type="PIRSF" id="PIRSF004486">
    <property type="entry name" value="MraW"/>
    <property type="match status" value="1"/>
</dbReference>
<comment type="catalytic activity">
    <reaction evidence="6">
        <text>cytidine(1402) in 16S rRNA + S-adenosyl-L-methionine = N(4)-methylcytidine(1402) in 16S rRNA + S-adenosyl-L-homocysteine + H(+)</text>
        <dbReference type="Rhea" id="RHEA:42928"/>
        <dbReference type="Rhea" id="RHEA-COMP:10286"/>
        <dbReference type="Rhea" id="RHEA-COMP:10287"/>
        <dbReference type="ChEBI" id="CHEBI:15378"/>
        <dbReference type="ChEBI" id="CHEBI:57856"/>
        <dbReference type="ChEBI" id="CHEBI:59789"/>
        <dbReference type="ChEBI" id="CHEBI:74506"/>
        <dbReference type="ChEBI" id="CHEBI:82748"/>
        <dbReference type="EC" id="2.1.1.199"/>
    </reaction>
</comment>
<dbReference type="InterPro" id="IPR002903">
    <property type="entry name" value="RsmH"/>
</dbReference>
<comment type="function">
    <text evidence="6">Specifically methylates the N4 position of cytidine in position 1402 (C1402) of 16S rRNA.</text>
</comment>
<dbReference type="GO" id="GO:0071424">
    <property type="term" value="F:rRNA (cytosine-N4-)-methyltransferase activity"/>
    <property type="evidence" value="ECO:0007669"/>
    <property type="project" value="UniProtKB-UniRule"/>
</dbReference>
<dbReference type="HAMAP" id="MF_01007">
    <property type="entry name" value="16SrRNA_methyltr_H"/>
    <property type="match status" value="1"/>
</dbReference>
<keyword evidence="4 6" id="KW-0808">Transferase</keyword>
<dbReference type="RefSeq" id="WP_307632883.1">
    <property type="nucleotide sequence ID" value="NZ_JAPHEH010000001.1"/>
</dbReference>
<comment type="subcellular location">
    <subcellularLocation>
        <location evidence="6">Cytoplasm</location>
    </subcellularLocation>
</comment>
<dbReference type="Pfam" id="PF01795">
    <property type="entry name" value="Methyltransf_5"/>
    <property type="match status" value="1"/>
</dbReference>
<dbReference type="EMBL" id="JAPHEH010000001">
    <property type="protein sequence ID" value="MDG4475909.1"/>
    <property type="molecule type" value="Genomic_DNA"/>
</dbReference>
<dbReference type="GO" id="GO:0070475">
    <property type="term" value="P:rRNA base methylation"/>
    <property type="evidence" value="ECO:0007669"/>
    <property type="project" value="UniProtKB-UniRule"/>
</dbReference>
<organism evidence="7 8">
    <name type="scientific">Thiovibrio frasassiensis</name>
    <dbReference type="NCBI Taxonomy" id="2984131"/>
    <lineage>
        <taxon>Bacteria</taxon>
        <taxon>Pseudomonadati</taxon>
        <taxon>Thermodesulfobacteriota</taxon>
        <taxon>Desulfobulbia</taxon>
        <taxon>Desulfobulbales</taxon>
        <taxon>Thiovibrionaceae</taxon>
        <taxon>Thiovibrio</taxon>
    </lineage>
</organism>
<evidence type="ECO:0000313" key="8">
    <source>
        <dbReference type="Proteomes" id="UP001154240"/>
    </source>
</evidence>
<dbReference type="PANTHER" id="PTHR11265">
    <property type="entry name" value="S-ADENOSYL-METHYLTRANSFERASE MRAW"/>
    <property type="match status" value="1"/>
</dbReference>
<feature type="binding site" evidence="6">
    <location>
        <begin position="33"/>
        <end position="35"/>
    </location>
    <ligand>
        <name>S-adenosyl-L-methionine</name>
        <dbReference type="ChEBI" id="CHEBI:59789"/>
    </ligand>
</feature>
<evidence type="ECO:0000256" key="4">
    <source>
        <dbReference type="ARBA" id="ARBA00022679"/>
    </source>
</evidence>
<keyword evidence="8" id="KW-1185">Reference proteome</keyword>
<dbReference type="Gene3D" id="1.10.150.170">
    <property type="entry name" value="Putative methyltransferase TM0872, insert domain"/>
    <property type="match status" value="1"/>
</dbReference>
<dbReference type="PANTHER" id="PTHR11265:SF0">
    <property type="entry name" value="12S RRNA N4-METHYLCYTIDINE METHYLTRANSFERASE"/>
    <property type="match status" value="1"/>
</dbReference>
<evidence type="ECO:0000256" key="2">
    <source>
        <dbReference type="ARBA" id="ARBA00022552"/>
    </source>
</evidence>
<feature type="binding site" evidence="6">
    <location>
        <position position="108"/>
    </location>
    <ligand>
        <name>S-adenosyl-L-methionine</name>
        <dbReference type="ChEBI" id="CHEBI:59789"/>
    </ligand>
</feature>
<keyword evidence="2 6" id="KW-0698">rRNA processing</keyword>
<evidence type="ECO:0000256" key="5">
    <source>
        <dbReference type="ARBA" id="ARBA00022691"/>
    </source>
</evidence>
<dbReference type="Gene3D" id="3.40.50.150">
    <property type="entry name" value="Vaccinia Virus protein VP39"/>
    <property type="match status" value="1"/>
</dbReference>
<comment type="caution">
    <text evidence="7">The sequence shown here is derived from an EMBL/GenBank/DDBJ whole genome shotgun (WGS) entry which is preliminary data.</text>
</comment>
<evidence type="ECO:0000256" key="3">
    <source>
        <dbReference type="ARBA" id="ARBA00022603"/>
    </source>
</evidence>
<keyword evidence="3 6" id="KW-0489">Methyltransferase</keyword>
<dbReference type="FunFam" id="1.10.150.170:FF:000003">
    <property type="entry name" value="Ribosomal RNA small subunit methyltransferase H"/>
    <property type="match status" value="1"/>
</dbReference>
<reference evidence="7" key="1">
    <citation type="journal article" date="2022" name="bioRxiv">
        <title>Thiovibrio frasassiensisgen. nov., sp. nov., an autotrophic, elemental sulfur disproportionating bacterium isolated from sulfidic karst sediment, and proposal of Thiovibrionaceae fam. nov.</title>
        <authorList>
            <person name="Aronson H."/>
            <person name="Thomas C."/>
            <person name="Bhattacharyya M."/>
            <person name="Eckstein S."/>
            <person name="Jensen S."/>
            <person name="Barco R."/>
            <person name="Macalady J."/>
            <person name="Amend J."/>
        </authorList>
    </citation>
    <scope>NUCLEOTIDE SEQUENCE</scope>
    <source>
        <strain evidence="7">RS19-109</strain>
    </source>
</reference>
<dbReference type="EC" id="2.1.1.199" evidence="6"/>
<evidence type="ECO:0000256" key="1">
    <source>
        <dbReference type="ARBA" id="ARBA00010396"/>
    </source>
</evidence>
<evidence type="ECO:0000313" key="7">
    <source>
        <dbReference type="EMBL" id="MDG4475909.1"/>
    </source>
</evidence>
<reference evidence="7" key="2">
    <citation type="submission" date="2022-10" db="EMBL/GenBank/DDBJ databases">
        <authorList>
            <person name="Aronson H.S."/>
        </authorList>
    </citation>
    <scope>NUCLEOTIDE SEQUENCE</scope>
    <source>
        <strain evidence="7">RS19-109</strain>
    </source>
</reference>
<dbReference type="AlphaFoldDB" id="A0A9X4MJC2"/>
<dbReference type="GO" id="GO:0005737">
    <property type="term" value="C:cytoplasm"/>
    <property type="evidence" value="ECO:0007669"/>
    <property type="project" value="UniProtKB-SubCell"/>
</dbReference>
<dbReference type="NCBIfam" id="TIGR00006">
    <property type="entry name" value="16S rRNA (cytosine(1402)-N(4))-methyltransferase RsmH"/>
    <property type="match status" value="1"/>
</dbReference>
<feature type="binding site" evidence="6">
    <location>
        <position position="101"/>
    </location>
    <ligand>
        <name>S-adenosyl-L-methionine</name>
        <dbReference type="ChEBI" id="CHEBI:59789"/>
    </ligand>
</feature>
<comment type="similarity">
    <text evidence="1 6">Belongs to the methyltransferase superfamily. RsmH family.</text>
</comment>
<gene>
    <name evidence="6 7" type="primary">rsmH</name>
    <name evidence="7" type="ORF">OLX77_07015</name>
</gene>
<sequence>MQPSHLPVMLEEVVTCLAPKDGGLYVDGNLGLGGHTEGILEACGPTGQVVGFDWDAAALTLAQERLARFAGRVRFVHENFTSIKETLMELGIGTIDGLLLDLGLSSLQLDGSGRGFSFKGSEPLDMRMDQRQATTAAELVNEASEEELADIFFYYGEERQARRIAEQIVAERRKEKIVTTDQLVALVAHAIPKRFHPPKIHVATKVFQALRIAVNRELDSLEQILADGATLLAPGARFCVISFHSLEDRLVKQAFRENPLLEVVTAKPIIPSRAECVRNPRARSAKLRVAARGRT</sequence>
<evidence type="ECO:0000256" key="6">
    <source>
        <dbReference type="HAMAP-Rule" id="MF_01007"/>
    </source>
</evidence>
<dbReference type="InterPro" id="IPR029063">
    <property type="entry name" value="SAM-dependent_MTases_sf"/>
</dbReference>
<accession>A0A9X4MJC2</accession>
<dbReference type="SUPFAM" id="SSF53335">
    <property type="entry name" value="S-adenosyl-L-methionine-dependent methyltransferases"/>
    <property type="match status" value="1"/>
</dbReference>
<dbReference type="Proteomes" id="UP001154240">
    <property type="component" value="Unassembled WGS sequence"/>
</dbReference>